<evidence type="ECO:0000256" key="3">
    <source>
        <dbReference type="ARBA" id="ARBA00022840"/>
    </source>
</evidence>
<dbReference type="EMBL" id="BOPZ01000003">
    <property type="protein sequence ID" value="GIM27966.1"/>
    <property type="molecule type" value="Genomic_DNA"/>
</dbReference>
<accession>A0A919RX36</accession>
<comment type="caution">
    <text evidence="5">The sequence shown here is derived from an EMBL/GenBank/DDBJ whole genome shotgun (WGS) entry which is preliminary data.</text>
</comment>
<evidence type="ECO:0000259" key="4">
    <source>
        <dbReference type="PROSITE" id="PS00662"/>
    </source>
</evidence>
<proteinExistence type="inferred from homology"/>
<dbReference type="SUPFAM" id="SSF52540">
    <property type="entry name" value="P-loop containing nucleoside triphosphate hydrolases"/>
    <property type="match status" value="1"/>
</dbReference>
<feature type="domain" description="Bacterial type II secretion system protein E" evidence="4">
    <location>
        <begin position="293"/>
        <end position="307"/>
    </location>
</feature>
<dbReference type="Pfam" id="PF00437">
    <property type="entry name" value="T2SSE"/>
    <property type="match status" value="1"/>
</dbReference>
<dbReference type="Gene3D" id="3.30.450.90">
    <property type="match status" value="1"/>
</dbReference>
<dbReference type="AlphaFoldDB" id="A0A919RX36"/>
<dbReference type="GO" id="GO:0005886">
    <property type="term" value="C:plasma membrane"/>
    <property type="evidence" value="ECO:0007669"/>
    <property type="project" value="TreeGrafter"/>
</dbReference>
<organism evidence="5 6">
    <name type="scientific">Clostridium polyendosporum</name>
    <dbReference type="NCBI Taxonomy" id="69208"/>
    <lineage>
        <taxon>Bacteria</taxon>
        <taxon>Bacillati</taxon>
        <taxon>Bacillota</taxon>
        <taxon>Clostridia</taxon>
        <taxon>Eubacteriales</taxon>
        <taxon>Clostridiaceae</taxon>
        <taxon>Clostridium</taxon>
    </lineage>
</organism>
<evidence type="ECO:0000256" key="2">
    <source>
        <dbReference type="ARBA" id="ARBA00022741"/>
    </source>
</evidence>
<dbReference type="InterPro" id="IPR001482">
    <property type="entry name" value="T2SS/T4SS_dom"/>
</dbReference>
<dbReference type="RefSeq" id="WP_212902714.1">
    <property type="nucleotide sequence ID" value="NZ_BOPZ01000003.1"/>
</dbReference>
<evidence type="ECO:0000313" key="5">
    <source>
        <dbReference type="EMBL" id="GIM27966.1"/>
    </source>
</evidence>
<dbReference type="GO" id="GO:0005524">
    <property type="term" value="F:ATP binding"/>
    <property type="evidence" value="ECO:0007669"/>
    <property type="project" value="UniProtKB-KW"/>
</dbReference>
<protein>
    <submittedName>
        <fullName evidence="5">General secretion pathway protein GspE</fullName>
    </submittedName>
</protein>
<dbReference type="Proteomes" id="UP000679179">
    <property type="component" value="Unassembled WGS sequence"/>
</dbReference>
<keyword evidence="2" id="KW-0547">Nucleotide-binding</keyword>
<gene>
    <name evidence="5" type="ORF">CPJCM30710_06320</name>
</gene>
<sequence length="469" mass="52940">MKYSLQDVNIKLSRYIPKEIAKELNIIPIKEELGSIYIGCVKETSEINNYLKLIYEKDIKIILLNKDNIRELIESVYSGFSNNINNDTVIETTTGLVNNIIEQSIKQEASDIHLEPMASNSIIRIRVDGKLYLMAKIDNNQYLAACTRIKLISNIDITEKRKPQDGKISFKYQDRSYDLRVSSIPTIYGEKIVIRILYNESFNLDINSLSFPREQLEIIKRLIALRHGIVLVCGPTGSGKSTTLYSIIKTLNINNLNITTVEDPVEVYLDGINQINVNIKAGITFSSGLRSILRQDPDVIMIGEIRDEETAKIAIRSSITGHKVYSTIHTNSALEVFTRLYDMGVEKYLVKDAIKGIISQRLVRKLCDNCKESYVISSEQIEKYGIKIGSRLSRSVGCSKCNYTGFKGRTLVSEVLVIDDKLKAFSGESDSIYNSSTSNNGLIKICRSLLLDGRISFEEYVDFVEGEAF</sequence>
<evidence type="ECO:0000256" key="1">
    <source>
        <dbReference type="ARBA" id="ARBA00006611"/>
    </source>
</evidence>
<keyword evidence="3" id="KW-0067">ATP-binding</keyword>
<dbReference type="PANTHER" id="PTHR30258:SF1">
    <property type="entry name" value="PROTEIN TRANSPORT PROTEIN HOFB HOMOLOG"/>
    <property type="match status" value="1"/>
</dbReference>
<evidence type="ECO:0000313" key="6">
    <source>
        <dbReference type="Proteomes" id="UP000679179"/>
    </source>
</evidence>
<dbReference type="CDD" id="cd01129">
    <property type="entry name" value="PulE-GspE-like"/>
    <property type="match status" value="1"/>
</dbReference>
<dbReference type="Gene3D" id="3.40.50.300">
    <property type="entry name" value="P-loop containing nucleotide triphosphate hydrolases"/>
    <property type="match status" value="1"/>
</dbReference>
<dbReference type="PROSITE" id="PS00662">
    <property type="entry name" value="T2SP_E"/>
    <property type="match status" value="1"/>
</dbReference>
<comment type="similarity">
    <text evidence="1">Belongs to the GSP E family.</text>
</comment>
<dbReference type="PANTHER" id="PTHR30258">
    <property type="entry name" value="TYPE II SECRETION SYSTEM PROTEIN GSPE-RELATED"/>
    <property type="match status" value="1"/>
</dbReference>
<dbReference type="GO" id="GO:0016887">
    <property type="term" value="F:ATP hydrolysis activity"/>
    <property type="evidence" value="ECO:0007669"/>
    <property type="project" value="TreeGrafter"/>
</dbReference>
<reference evidence="5" key="1">
    <citation type="submission" date="2021-03" db="EMBL/GenBank/DDBJ databases">
        <title>Taxonomic study of Clostridium polyendosporum from meadow-gley soil under rice.</title>
        <authorList>
            <person name="Kobayashi H."/>
            <person name="Tanizawa Y."/>
            <person name="Yagura M."/>
        </authorList>
    </citation>
    <scope>NUCLEOTIDE SEQUENCE</scope>
    <source>
        <strain evidence="5">JCM 30710</strain>
    </source>
</reference>
<keyword evidence="6" id="KW-1185">Reference proteome</keyword>
<name>A0A919RX36_9CLOT</name>
<dbReference type="InterPro" id="IPR027417">
    <property type="entry name" value="P-loop_NTPase"/>
</dbReference>